<gene>
    <name evidence="2" type="ORF">IL334_006362</name>
</gene>
<evidence type="ECO:0000313" key="3">
    <source>
        <dbReference type="Proteomes" id="UP001329825"/>
    </source>
</evidence>
<feature type="region of interest" description="Disordered" evidence="1">
    <location>
        <begin position="1"/>
        <end position="97"/>
    </location>
</feature>
<name>A0ABZ1D630_9TREE</name>
<dbReference type="Proteomes" id="UP001329825">
    <property type="component" value="Chromosome 9"/>
</dbReference>
<protein>
    <recommendedName>
        <fullName evidence="4">RanBP2-type domain-containing protein</fullName>
    </recommendedName>
</protein>
<keyword evidence="3" id="KW-1185">Reference proteome</keyword>
<accession>A0ABZ1D630</accession>
<reference evidence="2 3" key="1">
    <citation type="submission" date="2024-01" db="EMBL/GenBank/DDBJ databases">
        <title>Comparative genomics of Cryptococcus and Kwoniella reveals pathogenesis evolution and contrasting modes of karyotype evolution via chromosome fusion or intercentromeric recombination.</title>
        <authorList>
            <person name="Coelho M.A."/>
            <person name="David-Palma M."/>
            <person name="Shea T."/>
            <person name="Bowers K."/>
            <person name="McGinley-Smith S."/>
            <person name="Mohammad A.W."/>
            <person name="Gnirke A."/>
            <person name="Yurkov A.M."/>
            <person name="Nowrousian M."/>
            <person name="Sun S."/>
            <person name="Cuomo C.A."/>
            <person name="Heitman J."/>
        </authorList>
    </citation>
    <scope>NUCLEOTIDE SEQUENCE [LARGE SCALE GENOMIC DNA]</scope>
    <source>
        <strain evidence="2">CBS 11374</strain>
    </source>
</reference>
<evidence type="ECO:0008006" key="4">
    <source>
        <dbReference type="Google" id="ProtNLM"/>
    </source>
</evidence>
<dbReference type="EMBL" id="CP141889">
    <property type="protein sequence ID" value="WRT69378.1"/>
    <property type="molecule type" value="Genomic_DNA"/>
</dbReference>
<proteinExistence type="predicted"/>
<dbReference type="GeneID" id="87958492"/>
<dbReference type="RefSeq" id="XP_062794117.1">
    <property type="nucleotide sequence ID" value="XM_062938066.1"/>
</dbReference>
<feature type="compositionally biased region" description="Low complexity" evidence="1">
    <location>
        <begin position="54"/>
        <end position="76"/>
    </location>
</feature>
<evidence type="ECO:0000256" key="1">
    <source>
        <dbReference type="SAM" id="MobiDB-lite"/>
    </source>
</evidence>
<sequence length="156" mass="17736">MSGYYGWPPPGYHPADNPNQQNPTQNSPYGHTNVVRPPPHISGLLNPQPVAGAYQIYRQLPQQQAQPEQRQQQQQQGPPPAYHPYGQTNVWTSVSPHDRHPYMYASAAPQYQAQPVARPTVHWECESCPTRRNERDGYVWCLKCGDFKRTCVVTGE</sequence>
<organism evidence="2 3">
    <name type="scientific">Kwoniella shivajii</name>
    <dbReference type="NCBI Taxonomy" id="564305"/>
    <lineage>
        <taxon>Eukaryota</taxon>
        <taxon>Fungi</taxon>
        <taxon>Dikarya</taxon>
        <taxon>Basidiomycota</taxon>
        <taxon>Agaricomycotina</taxon>
        <taxon>Tremellomycetes</taxon>
        <taxon>Tremellales</taxon>
        <taxon>Cryptococcaceae</taxon>
        <taxon>Kwoniella</taxon>
    </lineage>
</organism>
<feature type="compositionally biased region" description="Low complexity" evidence="1">
    <location>
        <begin position="17"/>
        <end position="28"/>
    </location>
</feature>
<evidence type="ECO:0000313" key="2">
    <source>
        <dbReference type="EMBL" id="WRT69378.1"/>
    </source>
</evidence>